<dbReference type="AlphaFoldDB" id="A0AAT9FMJ4"/>
<accession>A0AAT9FMJ4</accession>
<evidence type="ECO:0000313" key="3">
    <source>
        <dbReference type="EMBL" id="BDS07206.1"/>
    </source>
</evidence>
<reference evidence="3" key="1">
    <citation type="submission" date="2024-07" db="EMBL/GenBank/DDBJ databases">
        <title>Complete genome sequence of Verrucomicrobiaceae bacterium NT6N.</title>
        <authorList>
            <person name="Huang C."/>
            <person name="Takami H."/>
            <person name="Hamasaki K."/>
        </authorList>
    </citation>
    <scope>NUCLEOTIDE SEQUENCE</scope>
    <source>
        <strain evidence="3">NT6N</strain>
    </source>
</reference>
<evidence type="ECO:0000256" key="1">
    <source>
        <dbReference type="SAM" id="SignalP"/>
    </source>
</evidence>
<dbReference type="InterPro" id="IPR013424">
    <property type="entry name" value="Ice-binding_C"/>
</dbReference>
<dbReference type="Pfam" id="PF07589">
    <property type="entry name" value="PEP-CTERM"/>
    <property type="match status" value="1"/>
</dbReference>
<name>A0AAT9FMJ4_9BACT</name>
<gene>
    <name evidence="3" type="ORF">NT6N_22460</name>
</gene>
<proteinExistence type="predicted"/>
<feature type="signal peptide" evidence="1">
    <location>
        <begin position="1"/>
        <end position="22"/>
    </location>
</feature>
<evidence type="ECO:0000259" key="2">
    <source>
        <dbReference type="Pfam" id="PF07589"/>
    </source>
</evidence>
<dbReference type="NCBIfam" id="TIGR02595">
    <property type="entry name" value="PEP_CTERM"/>
    <property type="match status" value="1"/>
</dbReference>
<protein>
    <recommendedName>
        <fullName evidence="2">Ice-binding protein C-terminal domain-containing protein</fullName>
    </recommendedName>
</protein>
<sequence>MKSTVTHMLAIGLLAGTSSSMAATLASYEFNNPDPGAAGAGTETVDFTSSDTDMNSTASIFSSGAGFDMNRTQVSNGFTSGGLGLSAGQGNDLAGAIAANDYFTFTVTAESGFILNLQNLTLDVGRAANGAEDFYVFSDVDGFADGQQIGSAVDITTAGTSLPVDLSDSKYSGLSSIEFRIYVDDRASNNDTSSATFVDNVVLTGDAVPEPSSVALLGLGGLALILRRRK</sequence>
<dbReference type="EMBL" id="AP026866">
    <property type="protein sequence ID" value="BDS07206.1"/>
    <property type="molecule type" value="Genomic_DNA"/>
</dbReference>
<keyword evidence="1" id="KW-0732">Signal</keyword>
<dbReference type="KEGG" id="osu:NT6N_22460"/>
<organism evidence="3">
    <name type="scientific">Oceaniferula spumae</name>
    <dbReference type="NCBI Taxonomy" id="2979115"/>
    <lineage>
        <taxon>Bacteria</taxon>
        <taxon>Pseudomonadati</taxon>
        <taxon>Verrucomicrobiota</taxon>
        <taxon>Verrucomicrobiia</taxon>
        <taxon>Verrucomicrobiales</taxon>
        <taxon>Verrucomicrobiaceae</taxon>
        <taxon>Oceaniferula</taxon>
    </lineage>
</organism>
<feature type="domain" description="Ice-binding protein C-terminal" evidence="2">
    <location>
        <begin position="207"/>
        <end position="229"/>
    </location>
</feature>
<feature type="chain" id="PRO_5043311034" description="Ice-binding protein C-terminal domain-containing protein" evidence="1">
    <location>
        <begin position="23"/>
        <end position="230"/>
    </location>
</feature>